<dbReference type="Proteomes" id="UP000233425">
    <property type="component" value="Unassembled WGS sequence"/>
</dbReference>
<evidence type="ECO:0008006" key="4">
    <source>
        <dbReference type="Google" id="ProtNLM"/>
    </source>
</evidence>
<dbReference type="GeneID" id="93768345"/>
<dbReference type="EMBL" id="NNSR01000039">
    <property type="protein sequence ID" value="PKD31396.1"/>
    <property type="molecule type" value="Genomic_DNA"/>
</dbReference>
<keyword evidence="1" id="KW-0732">Signal</keyword>
<proteinExistence type="predicted"/>
<accession>A0A2N0UWP4</accession>
<feature type="signal peptide" evidence="1">
    <location>
        <begin position="1"/>
        <end position="25"/>
    </location>
</feature>
<protein>
    <recommendedName>
        <fullName evidence="4">Bypass of forespore C C-terminal domain-containing protein</fullName>
    </recommendedName>
</protein>
<sequence>MKKIVGLTGVILIACMMISSLFAPANSVENTSATSDYSASQNNGMGESDYIIKAEKGYIVVYKKGEDKPYLTTDCRVSNLPKGDALYLEKGIEIKGKESLMKTLEDYCS</sequence>
<dbReference type="AlphaFoldDB" id="A0A2N0UWP4"/>
<feature type="chain" id="PRO_5039728180" description="Bypass of forespore C C-terminal domain-containing protein" evidence="1">
    <location>
        <begin position="26"/>
        <end position="109"/>
    </location>
</feature>
<comment type="caution">
    <text evidence="2">The sequence shown here is derived from an EMBL/GenBank/DDBJ whole genome shotgun (WGS) entry which is preliminary data.</text>
</comment>
<name>A0A2N0UWP4_9FIRM</name>
<dbReference type="PROSITE" id="PS51257">
    <property type="entry name" value="PROKAR_LIPOPROTEIN"/>
    <property type="match status" value="1"/>
</dbReference>
<evidence type="ECO:0000313" key="2">
    <source>
        <dbReference type="EMBL" id="PKD31396.1"/>
    </source>
</evidence>
<gene>
    <name evidence="2" type="ORF">RBATCC27255_00776</name>
</gene>
<keyword evidence="3" id="KW-1185">Reference proteome</keyword>
<reference evidence="2" key="1">
    <citation type="journal article" date="2018" name="Environ. Microbiol.">
        <title>Sporulation capability and amylosome conservation among diverse human colonic and rumen isolates of the keystone starch-degrader Ruminococcus bromii.</title>
        <authorList>
            <person name="Mukhopadhya I."/>
            <person name="Morais S."/>
            <person name="Laverde-Gomez J."/>
            <person name="Sheridan P.O."/>
            <person name="Walker A.W."/>
            <person name="Kelly W."/>
            <person name="Klieve A.V."/>
            <person name="Ouwerkerk D."/>
            <person name="Duncan S.H."/>
            <person name="Louis P."/>
            <person name="Koropatkin N."/>
            <person name="Cockburn D."/>
            <person name="Kibler R."/>
            <person name="Cooper P.J."/>
            <person name="Sandoval C."/>
            <person name="Crost E."/>
            <person name="Juge N."/>
            <person name="Bayer E.A."/>
            <person name="Flint H.J."/>
        </authorList>
    </citation>
    <scope>NUCLEOTIDE SEQUENCE [LARGE SCALE GENOMIC DNA]</scope>
    <source>
        <strain evidence="2">ATCC 27255</strain>
    </source>
</reference>
<evidence type="ECO:0000256" key="1">
    <source>
        <dbReference type="SAM" id="SignalP"/>
    </source>
</evidence>
<dbReference type="RefSeq" id="WP_101028840.1">
    <property type="nucleotide sequence ID" value="NZ_CABMMZ010000039.1"/>
</dbReference>
<organism evidence="2 3">
    <name type="scientific">Ruminococcus bromii</name>
    <dbReference type="NCBI Taxonomy" id="40518"/>
    <lineage>
        <taxon>Bacteria</taxon>
        <taxon>Bacillati</taxon>
        <taxon>Bacillota</taxon>
        <taxon>Clostridia</taxon>
        <taxon>Eubacteriales</taxon>
        <taxon>Oscillospiraceae</taxon>
        <taxon>Ruminococcus</taxon>
    </lineage>
</organism>
<evidence type="ECO:0000313" key="3">
    <source>
        <dbReference type="Proteomes" id="UP000233425"/>
    </source>
</evidence>